<protein>
    <recommendedName>
        <fullName evidence="3">DNA topoisomerase</fullName>
        <ecNumber evidence="3">5.6.2.1</ecNumber>
    </recommendedName>
</protein>
<comment type="caution">
    <text evidence="10">The sequence shown here is derived from an EMBL/GenBank/DDBJ whole genome shotgun (WGS) entry which is preliminary data.</text>
</comment>
<evidence type="ECO:0000256" key="1">
    <source>
        <dbReference type="ARBA" id="ARBA00000213"/>
    </source>
</evidence>
<evidence type="ECO:0000256" key="4">
    <source>
        <dbReference type="ARBA" id="ARBA00023029"/>
    </source>
</evidence>
<dbReference type="SUPFAM" id="SSF56349">
    <property type="entry name" value="DNA breaking-rejoining enzymes"/>
    <property type="match status" value="1"/>
</dbReference>
<keyword evidence="11" id="KW-1185">Reference proteome</keyword>
<dbReference type="InterPro" id="IPR035447">
    <property type="entry name" value="DNA_topo_I_N_sf"/>
</dbReference>
<dbReference type="EMBL" id="QEOB01000040">
    <property type="protein sequence ID" value="PVX61401.1"/>
    <property type="molecule type" value="Genomic_DNA"/>
</dbReference>
<evidence type="ECO:0000256" key="6">
    <source>
        <dbReference type="ARBA" id="ARBA00023235"/>
    </source>
</evidence>
<name>A0ABX5KA63_9BURK</name>
<comment type="catalytic activity">
    <reaction evidence="1">
        <text>ATP-independent breakage of single-stranded DNA, followed by passage and rejoining.</text>
        <dbReference type="EC" id="5.6.2.1"/>
    </reaction>
</comment>
<dbReference type="InterPro" id="IPR049331">
    <property type="entry name" value="Top1B_N_bact"/>
</dbReference>
<dbReference type="EC" id="5.6.2.1" evidence="3"/>
<evidence type="ECO:0000256" key="7">
    <source>
        <dbReference type="SAM" id="MobiDB-lite"/>
    </source>
</evidence>
<dbReference type="InterPro" id="IPR014711">
    <property type="entry name" value="TopoI_cat_a-hlx-sub_euk"/>
</dbReference>
<keyword evidence="6" id="KW-0413">Isomerase</keyword>
<reference evidence="10 11" key="1">
    <citation type="submission" date="2018-05" db="EMBL/GenBank/DDBJ databases">
        <title>Genomic Encyclopedia of Type Strains, Phase IV (KMG-V): Genome sequencing to study the core and pangenomes of soil and plant-associated prokaryotes.</title>
        <authorList>
            <person name="Whitman W."/>
        </authorList>
    </citation>
    <scope>NUCLEOTIDE SEQUENCE [LARGE SCALE GENOMIC DNA]</scope>
    <source>
        <strain evidence="10 11">SCZa-39</strain>
    </source>
</reference>
<gene>
    <name evidence="10" type="ORF">C7402_14050</name>
</gene>
<dbReference type="Proteomes" id="UP000245712">
    <property type="component" value="Unassembled WGS sequence"/>
</dbReference>
<feature type="domain" description="DNA topoisomerase IB N-terminal" evidence="9">
    <location>
        <begin position="51"/>
        <end position="98"/>
    </location>
</feature>
<dbReference type="PRINTS" id="PR00416">
    <property type="entry name" value="EUTPISMRASEI"/>
</dbReference>
<dbReference type="PROSITE" id="PS52038">
    <property type="entry name" value="TOPO_IB_2"/>
    <property type="match status" value="1"/>
</dbReference>
<dbReference type="Gene3D" id="1.10.132.120">
    <property type="match status" value="1"/>
</dbReference>
<dbReference type="Pfam" id="PF01028">
    <property type="entry name" value="Topoisom_I"/>
    <property type="match status" value="1"/>
</dbReference>
<keyword evidence="5" id="KW-0238">DNA-binding</keyword>
<evidence type="ECO:0000259" key="8">
    <source>
        <dbReference type="Pfam" id="PF01028"/>
    </source>
</evidence>
<dbReference type="SUPFAM" id="SSF55869">
    <property type="entry name" value="DNA topoisomerase I domain"/>
    <property type="match status" value="1"/>
</dbReference>
<dbReference type="Gene3D" id="3.30.66.10">
    <property type="entry name" value="DNA topoisomerase I domain"/>
    <property type="match status" value="1"/>
</dbReference>
<dbReference type="Pfam" id="PF21338">
    <property type="entry name" value="Top1B_N_bact"/>
    <property type="match status" value="1"/>
</dbReference>
<dbReference type="RefSeq" id="WP_116614896.1">
    <property type="nucleotide sequence ID" value="NZ_QEOB01000040.1"/>
</dbReference>
<sequence length="438" mass="48847">MATVRTRSVSRKRHSTGSGVAISRTESAPPGLRYVDDSRPGYRRERVGDTFAYYNTQGARIQDDAEIRRINALAIPPAYTDVWICPDARGHLQATGRDARGRKQYRYHPRWRETRDATKFERMLAFGAALPKLRARVARDLMLDGMPRDKVLAAVVRLLDITLIRVGSEEYARENRSYGLTTLRKCHLKVSSEQLRFKFRGKSGIEHDVAVSDARIARVVRHCMELPGRDLFQYLDADRAAHTVNSSDINDYLHEITAAEFTAKDYRTWAGSVFALSALSKLEWTTVTQARAHVVETIKQVSQLLRNTPSVCRKCYVHPAVLEAFEAGALAQALPSVHRSRLSADEAALVVFLNRDARGRARKALRQENKDERGGASLAALLEQSRRKARASGPRHGVQGKAAKTQEPEASGTLSQPARPSAAKKLARVRSRTAVTAV</sequence>
<dbReference type="InterPro" id="IPR011010">
    <property type="entry name" value="DNA_brk_join_enz"/>
</dbReference>
<evidence type="ECO:0000256" key="2">
    <source>
        <dbReference type="ARBA" id="ARBA00006645"/>
    </source>
</evidence>
<dbReference type="Gene3D" id="3.90.15.10">
    <property type="entry name" value="Topoisomerase I, Chain A, domain 3"/>
    <property type="match status" value="1"/>
</dbReference>
<keyword evidence="4" id="KW-0799">Topoisomerase</keyword>
<evidence type="ECO:0000259" key="9">
    <source>
        <dbReference type="Pfam" id="PF21338"/>
    </source>
</evidence>
<evidence type="ECO:0000256" key="5">
    <source>
        <dbReference type="ARBA" id="ARBA00023125"/>
    </source>
</evidence>
<evidence type="ECO:0000313" key="10">
    <source>
        <dbReference type="EMBL" id="PVX61401.1"/>
    </source>
</evidence>
<dbReference type="InterPro" id="IPR001631">
    <property type="entry name" value="TopoI"/>
</dbReference>
<organism evidence="10 11">
    <name type="scientific">Paraburkholderia unamae</name>
    <dbReference type="NCBI Taxonomy" id="219649"/>
    <lineage>
        <taxon>Bacteria</taxon>
        <taxon>Pseudomonadati</taxon>
        <taxon>Pseudomonadota</taxon>
        <taxon>Betaproteobacteria</taxon>
        <taxon>Burkholderiales</taxon>
        <taxon>Burkholderiaceae</taxon>
        <taxon>Paraburkholderia</taxon>
    </lineage>
</organism>
<proteinExistence type="inferred from homology"/>
<accession>A0ABX5KA63</accession>
<comment type="similarity">
    <text evidence="2">Belongs to the type IB topoisomerase family.</text>
</comment>
<dbReference type="InterPro" id="IPR013500">
    <property type="entry name" value="TopoI_cat_euk"/>
</dbReference>
<evidence type="ECO:0000313" key="11">
    <source>
        <dbReference type="Proteomes" id="UP000245712"/>
    </source>
</evidence>
<feature type="region of interest" description="Disordered" evidence="7">
    <location>
        <begin position="1"/>
        <end position="31"/>
    </location>
</feature>
<evidence type="ECO:0000256" key="3">
    <source>
        <dbReference type="ARBA" id="ARBA00012891"/>
    </source>
</evidence>
<feature type="domain" description="DNA topoisomerase I catalytic core eukaryotic-type" evidence="8">
    <location>
        <begin position="110"/>
        <end position="325"/>
    </location>
</feature>
<feature type="region of interest" description="Disordered" evidence="7">
    <location>
        <begin position="385"/>
        <end position="438"/>
    </location>
</feature>